<feature type="chain" id="PRO_5008240522" description="phospholipase D" evidence="8">
    <location>
        <begin position="26"/>
        <end position="433"/>
    </location>
</feature>
<dbReference type="PANTHER" id="PTHR43856:SF1">
    <property type="entry name" value="MITOCHONDRIAL CARDIOLIPIN HYDROLASE"/>
    <property type="match status" value="1"/>
</dbReference>
<dbReference type="GO" id="GO:0016891">
    <property type="term" value="F:RNA endonuclease activity producing 5'-phosphomonoesters, hydrolytic mechanism"/>
    <property type="evidence" value="ECO:0007669"/>
    <property type="project" value="TreeGrafter"/>
</dbReference>
<feature type="signal peptide" evidence="8">
    <location>
        <begin position="1"/>
        <end position="25"/>
    </location>
</feature>
<dbReference type="InterPro" id="IPR025202">
    <property type="entry name" value="PLD-like_dom"/>
</dbReference>
<dbReference type="PROSITE" id="PS51257">
    <property type="entry name" value="PROKAR_LIPOPROTEIN"/>
    <property type="match status" value="1"/>
</dbReference>
<proteinExistence type="inferred from homology"/>
<evidence type="ECO:0000259" key="10">
    <source>
        <dbReference type="PROSITE" id="PS51020"/>
    </source>
</evidence>
<evidence type="ECO:0000259" key="9">
    <source>
        <dbReference type="PROSITE" id="PS50035"/>
    </source>
</evidence>
<keyword evidence="6" id="KW-0443">Lipid metabolism</keyword>
<dbReference type="Pfam" id="PF13091">
    <property type="entry name" value="PLDc_2"/>
    <property type="match status" value="2"/>
</dbReference>
<dbReference type="PROSITE" id="PS50035">
    <property type="entry name" value="PLD"/>
    <property type="match status" value="2"/>
</dbReference>
<dbReference type="PANTHER" id="PTHR43856">
    <property type="entry name" value="CARDIOLIPIN HYDROLASE"/>
    <property type="match status" value="1"/>
</dbReference>
<dbReference type="PROSITE" id="PS51020">
    <property type="entry name" value="SPONDIN"/>
    <property type="match status" value="1"/>
</dbReference>
<evidence type="ECO:0000313" key="12">
    <source>
        <dbReference type="Proteomes" id="UP000215027"/>
    </source>
</evidence>
<dbReference type="SMART" id="SM00155">
    <property type="entry name" value="PLDc"/>
    <property type="match status" value="2"/>
</dbReference>
<evidence type="ECO:0000256" key="3">
    <source>
        <dbReference type="ARBA" id="ARBA00012027"/>
    </source>
</evidence>
<reference evidence="11" key="1">
    <citation type="submission" date="2016-01" db="EMBL/GenBank/DDBJ databases">
        <authorList>
            <person name="Mcilroy J.S."/>
            <person name="Karst M S."/>
            <person name="Albertsen M."/>
        </authorList>
    </citation>
    <scope>NUCLEOTIDE SEQUENCE</scope>
    <source>
        <strain evidence="11">Cfx-K</strain>
    </source>
</reference>
<feature type="region of interest" description="Disordered" evidence="7">
    <location>
        <begin position="29"/>
        <end position="94"/>
    </location>
</feature>
<accession>A0A160T123</accession>
<dbReference type="GO" id="GO:0006793">
    <property type="term" value="P:phosphorus metabolic process"/>
    <property type="evidence" value="ECO:0007669"/>
    <property type="project" value="UniProtKB-ARBA"/>
</dbReference>
<keyword evidence="4 11" id="KW-0378">Hydrolase</keyword>
<evidence type="ECO:0000256" key="6">
    <source>
        <dbReference type="ARBA" id="ARBA00023098"/>
    </source>
</evidence>
<keyword evidence="8" id="KW-0732">Signal</keyword>
<dbReference type="EMBL" id="LN890655">
    <property type="protein sequence ID" value="CUS03691.2"/>
    <property type="molecule type" value="Genomic_DNA"/>
</dbReference>
<dbReference type="RefSeq" id="WP_095043142.1">
    <property type="nucleotide sequence ID" value="NZ_LN890655.1"/>
</dbReference>
<dbReference type="GO" id="GO:0004630">
    <property type="term" value="F:phospholipase D activity"/>
    <property type="evidence" value="ECO:0007669"/>
    <property type="project" value="UniProtKB-EC"/>
</dbReference>
<dbReference type="KEGG" id="pbf:CFX0092_A1813"/>
<protein>
    <recommendedName>
        <fullName evidence="3">phospholipase D</fullName>
        <ecNumber evidence="3">3.1.4.4</ecNumber>
    </recommendedName>
</protein>
<keyword evidence="5" id="KW-0442">Lipid degradation</keyword>
<dbReference type="Proteomes" id="UP000215027">
    <property type="component" value="Chromosome I"/>
</dbReference>
<dbReference type="GO" id="GO:0016042">
    <property type="term" value="P:lipid catabolic process"/>
    <property type="evidence" value="ECO:0007669"/>
    <property type="project" value="UniProtKB-KW"/>
</dbReference>
<comment type="similarity">
    <text evidence="2">Belongs to the phospholipase D family.</text>
</comment>
<gene>
    <name evidence="11" type="ORF">CFX0092_A1813</name>
</gene>
<name>A0A160T123_9CHLR</name>
<sequence length="433" mass="46259">MGRRRWAGGWLLVLALLLAGCDGGAAPFDPTPTFAPPSTRRPLPTLAPDAPTPLVSPSPLPPTIPPPTPEVQPTPLPSATRPPGGGPAPTLPGQGVELPRDIGFDGGWWAVLFSPGPSGNAANGQYIFDKLVGYIDAAQTSIHIAAFETNLTPVAAALARAHARGVDVRWITDDEHGIDADGEAGRGQFALLEEAGVPLRDDLRGALMHNKFIIFDGHIVWTGSMNLTTNDVYRNNNNVVVIESPEVAAIYEAEFAEMWGGRFGPRSPAQTGQDVLDRNGRPFVIRFAPEDEPLDALVQLAGLAEHSIRFMAFSFTHDELGAALRERAAAGVDVRGIFETFGSETIYSELTPLVCAGIDARQDGNAGMLHHKVIVIDETVVVTGSLNFSNNAADSNDENVLILADAGIAGLYLEEFERRWAEARPFLPAEADC</sequence>
<organism evidence="11 12">
    <name type="scientific">Candidatus Promineifilum breve</name>
    <dbReference type="NCBI Taxonomy" id="1806508"/>
    <lineage>
        <taxon>Bacteria</taxon>
        <taxon>Bacillati</taxon>
        <taxon>Chloroflexota</taxon>
        <taxon>Ardenticatenia</taxon>
        <taxon>Candidatus Promineifilales</taxon>
        <taxon>Candidatus Promineifilaceae</taxon>
        <taxon>Candidatus Promineifilum</taxon>
    </lineage>
</organism>
<dbReference type="EC" id="3.1.4.4" evidence="3"/>
<feature type="domain" description="PLD phosphodiesterase" evidence="9">
    <location>
        <begin position="365"/>
        <end position="392"/>
    </location>
</feature>
<evidence type="ECO:0000256" key="5">
    <source>
        <dbReference type="ARBA" id="ARBA00022963"/>
    </source>
</evidence>
<comment type="catalytic activity">
    <reaction evidence="1">
        <text>a 1,2-diacyl-sn-glycero-3-phosphocholine + H2O = a 1,2-diacyl-sn-glycero-3-phosphate + choline + H(+)</text>
        <dbReference type="Rhea" id="RHEA:14445"/>
        <dbReference type="ChEBI" id="CHEBI:15354"/>
        <dbReference type="ChEBI" id="CHEBI:15377"/>
        <dbReference type="ChEBI" id="CHEBI:15378"/>
        <dbReference type="ChEBI" id="CHEBI:57643"/>
        <dbReference type="ChEBI" id="CHEBI:58608"/>
        <dbReference type="EC" id="3.1.4.4"/>
    </reaction>
</comment>
<evidence type="ECO:0000313" key="11">
    <source>
        <dbReference type="EMBL" id="CUS03691.2"/>
    </source>
</evidence>
<dbReference type="InterPro" id="IPR001736">
    <property type="entry name" value="PLipase_D/transphosphatidylase"/>
</dbReference>
<feature type="domain" description="Spondin" evidence="10">
    <location>
        <begin position="1"/>
        <end position="51"/>
    </location>
</feature>
<feature type="domain" description="PLD phosphodiesterase" evidence="9">
    <location>
        <begin position="204"/>
        <end position="231"/>
    </location>
</feature>
<evidence type="ECO:0000256" key="8">
    <source>
        <dbReference type="SAM" id="SignalP"/>
    </source>
</evidence>
<evidence type="ECO:0000256" key="4">
    <source>
        <dbReference type="ARBA" id="ARBA00022801"/>
    </source>
</evidence>
<evidence type="ECO:0000256" key="7">
    <source>
        <dbReference type="SAM" id="MobiDB-lite"/>
    </source>
</evidence>
<evidence type="ECO:0000256" key="1">
    <source>
        <dbReference type="ARBA" id="ARBA00000798"/>
    </source>
</evidence>
<keyword evidence="12" id="KW-1185">Reference proteome</keyword>
<evidence type="ECO:0000256" key="2">
    <source>
        <dbReference type="ARBA" id="ARBA00008664"/>
    </source>
</evidence>
<dbReference type="AlphaFoldDB" id="A0A160T123"/>
<dbReference type="OrthoDB" id="155099at2"/>
<dbReference type="InterPro" id="IPR009465">
    <property type="entry name" value="Spondin_N"/>
</dbReference>
<dbReference type="SUPFAM" id="SSF56024">
    <property type="entry name" value="Phospholipase D/nuclease"/>
    <property type="match status" value="2"/>
</dbReference>
<feature type="compositionally biased region" description="Pro residues" evidence="7">
    <location>
        <begin position="50"/>
        <end position="76"/>
    </location>
</feature>
<dbReference type="Gene3D" id="3.30.870.10">
    <property type="entry name" value="Endonuclease Chain A"/>
    <property type="match status" value="2"/>
</dbReference>
<dbReference type="InterPro" id="IPR051406">
    <property type="entry name" value="PLD_domain"/>
</dbReference>